<feature type="non-terminal residue" evidence="1">
    <location>
        <position position="54"/>
    </location>
</feature>
<evidence type="ECO:0000313" key="1">
    <source>
        <dbReference type="EMBL" id="SBQ51605.1"/>
    </source>
</evidence>
<name>A0A1A8EWU6_9TELE</name>
<sequence length="54" mass="5955">LLCYCRPQLGVDLPRWCDHLIRSPPGYLRLGVTMGEDLEADTDLTGGLILPSLT</sequence>
<proteinExistence type="predicted"/>
<accession>A0A1A8EWU6</accession>
<protein>
    <submittedName>
        <fullName evidence="1">Uncharacterized protein</fullName>
    </submittedName>
</protein>
<reference evidence="1" key="2">
    <citation type="submission" date="2016-06" db="EMBL/GenBank/DDBJ databases">
        <title>The genome of a short-lived fish provides insights into sex chromosome evolution and the genetic control of aging.</title>
        <authorList>
            <person name="Reichwald K."/>
            <person name="Felder M."/>
            <person name="Petzold A."/>
            <person name="Koch P."/>
            <person name="Groth M."/>
            <person name="Platzer M."/>
        </authorList>
    </citation>
    <scope>NUCLEOTIDE SEQUENCE</scope>
    <source>
        <tissue evidence="1">Brain</tissue>
    </source>
</reference>
<reference evidence="1" key="1">
    <citation type="submission" date="2016-05" db="EMBL/GenBank/DDBJ databases">
        <authorList>
            <person name="Lavstsen T."/>
            <person name="Jespersen J.S."/>
        </authorList>
    </citation>
    <scope>NUCLEOTIDE SEQUENCE</scope>
    <source>
        <tissue evidence="1">Brain</tissue>
    </source>
</reference>
<feature type="non-terminal residue" evidence="1">
    <location>
        <position position="1"/>
    </location>
</feature>
<gene>
    <name evidence="1" type="primary">Nfu_g_1_023020</name>
</gene>
<organism evidence="1">
    <name type="scientific">Nothobranchius korthausae</name>
    <dbReference type="NCBI Taxonomy" id="1143690"/>
    <lineage>
        <taxon>Eukaryota</taxon>
        <taxon>Metazoa</taxon>
        <taxon>Chordata</taxon>
        <taxon>Craniata</taxon>
        <taxon>Vertebrata</taxon>
        <taxon>Euteleostomi</taxon>
        <taxon>Actinopterygii</taxon>
        <taxon>Neopterygii</taxon>
        <taxon>Teleostei</taxon>
        <taxon>Neoteleostei</taxon>
        <taxon>Acanthomorphata</taxon>
        <taxon>Ovalentaria</taxon>
        <taxon>Atherinomorphae</taxon>
        <taxon>Cyprinodontiformes</taxon>
        <taxon>Nothobranchiidae</taxon>
        <taxon>Nothobranchius</taxon>
    </lineage>
</organism>
<dbReference type="AlphaFoldDB" id="A0A1A8EWU6"/>
<dbReference type="EMBL" id="HAEB01005078">
    <property type="protein sequence ID" value="SBQ51605.1"/>
    <property type="molecule type" value="Transcribed_RNA"/>
</dbReference>